<sequence>MHSGNKSRDKESFTLFVDNIPEGRDQQWLWKTFNMYGVVKDAFIPRQRSKCTGNKFGFVRFDCRISAGMAVSKLNGVWVDNMRLFVKEACFGQDEVRLKQKLPSFSVPGKQAYRLQIDTYRVSAGSPVNFNLPVISARIRIGGLKSRYEPTVTVRTGRFLKLCSSPKHGDKVSKEKERFGVRWSGGNSGLSFAQVVGGESSKTGVVKEQSPILKIHPVGNGWLERSAMAILDRVESMMTLKVSFSSETDKVAQFRALGGRSVLITFQSKEVRDDLIKGPWMKRWFQEVKPWRREPASIERFVWLSCFGIPLNAWNTSTFKQIGEFWGCFMKVDKDTLRDSSFAQGFGVTLTNGKRVVGERLQKFASVLAVLQRKEEAHAGVGGPMQEDAEKQLMFDKEGNKVLAEDFEPIDSFVADSGAV</sequence>
<dbReference type="EMBL" id="CM046397">
    <property type="protein sequence ID" value="KAI8535208.1"/>
    <property type="molecule type" value="Genomic_DNA"/>
</dbReference>
<evidence type="ECO:0000313" key="1">
    <source>
        <dbReference type="EMBL" id="KAI8535208.1"/>
    </source>
</evidence>
<name>A0ACC0M477_RHOML</name>
<dbReference type="Proteomes" id="UP001062846">
    <property type="component" value="Chromosome 10"/>
</dbReference>
<reference evidence="1" key="1">
    <citation type="submission" date="2022-02" db="EMBL/GenBank/DDBJ databases">
        <title>Plant Genome Project.</title>
        <authorList>
            <person name="Zhang R.-G."/>
        </authorList>
    </citation>
    <scope>NUCLEOTIDE SEQUENCE</scope>
    <source>
        <strain evidence="1">AT1</strain>
    </source>
</reference>
<gene>
    <name evidence="1" type="ORF">RHMOL_Rhmol10G0155800</name>
</gene>
<evidence type="ECO:0000313" key="2">
    <source>
        <dbReference type="Proteomes" id="UP001062846"/>
    </source>
</evidence>
<accession>A0ACC0M477</accession>
<comment type="caution">
    <text evidence="1">The sequence shown here is derived from an EMBL/GenBank/DDBJ whole genome shotgun (WGS) entry which is preliminary data.</text>
</comment>
<keyword evidence="2" id="KW-1185">Reference proteome</keyword>
<proteinExistence type="predicted"/>
<organism evidence="1 2">
    <name type="scientific">Rhododendron molle</name>
    <name type="common">Chinese azalea</name>
    <name type="synonym">Azalea mollis</name>
    <dbReference type="NCBI Taxonomy" id="49168"/>
    <lineage>
        <taxon>Eukaryota</taxon>
        <taxon>Viridiplantae</taxon>
        <taxon>Streptophyta</taxon>
        <taxon>Embryophyta</taxon>
        <taxon>Tracheophyta</taxon>
        <taxon>Spermatophyta</taxon>
        <taxon>Magnoliopsida</taxon>
        <taxon>eudicotyledons</taxon>
        <taxon>Gunneridae</taxon>
        <taxon>Pentapetalae</taxon>
        <taxon>asterids</taxon>
        <taxon>Ericales</taxon>
        <taxon>Ericaceae</taxon>
        <taxon>Ericoideae</taxon>
        <taxon>Rhodoreae</taxon>
        <taxon>Rhododendron</taxon>
    </lineage>
</organism>
<protein>
    <submittedName>
        <fullName evidence="1">Uncharacterized protein</fullName>
    </submittedName>
</protein>